<keyword evidence="5" id="KW-0410">Iron transport</keyword>
<keyword evidence="4 14" id="KW-1134">Transmembrane beta strand</keyword>
<feature type="domain" description="TonB-dependent receptor-like beta-barrel" evidence="17">
    <location>
        <begin position="275"/>
        <end position="698"/>
    </location>
</feature>
<evidence type="ECO:0000256" key="2">
    <source>
        <dbReference type="ARBA" id="ARBA00009810"/>
    </source>
</evidence>
<evidence type="ECO:0000313" key="20">
    <source>
        <dbReference type="Proteomes" id="UP000248168"/>
    </source>
</evidence>
<dbReference type="CDD" id="cd01347">
    <property type="entry name" value="ligand_gated_channel"/>
    <property type="match status" value="1"/>
</dbReference>
<keyword evidence="6 14" id="KW-0812">Transmembrane</keyword>
<dbReference type="PROSITE" id="PS52016">
    <property type="entry name" value="TONB_DEPENDENT_REC_3"/>
    <property type="match status" value="1"/>
</dbReference>
<keyword evidence="13 14" id="KW-0998">Cell outer membrane</keyword>
<sequence>MLCRLVMASGIVLCLMPLNLFAKEGEGDPVEVQEVTVIGQPVERQGTGTLNLDSLSMTSSRLGLTLREIPASIEVIGQQTIQERGFRSISEAIEGATGVTVGDAPGDPANFSMRGFTNNQIRLLNDGLMTGPANMTSRPRDTWNLDRIEILKGPASVLYGEGAIAGAINFVTKRPVRELQGTETFLSYGTFNTTRAGVGSGGTLGTDKLHYRVDLSYQNSDNFLGVQRAPYTYWNGTSALLYDVTSRLSVEVSFDLGFDRSKPYFGTPLVPSSFATQGVNGVVSTLDGRTVDRRMLRQNYNTQDSDMSALTTWTKLKTTWKPTDLIEVRNQAYYYTAKRHWQNAETYTFNTGTQLIDRDRFYVAHDQTIIGDRLEFQVNQPVASLKNRFVTGLDFSRLDFTRPSFFNGAGGSVDPFAPVAGLFGPIAAATQKAMVTTTALFAEDQLSLTDQLKLIAGFRHDRIDLTRELFDTAGVLDTTSSFSRNFNPTTWRAGLVYDVLPQITLYGQYATAADPAASNIFLVTRQESFALATGAQWEVGAKGDFWNKRAEWTVAYFDIFRKNILTQTSLTEAVNVGRQSSKGVELSMGVRPTEAWRVQGNLTFLSAKFDDFAELSGGSVVSRNGNRPFNVPQAMANLWSIYRLPTAVPVDLGAALRYVGDRYNDAANAIRMHAYMTADAWMTVPYKNLWFTLRGRNLFDKTYASWGDNFYPSEVIIGAPRTVELSLMARF</sequence>
<evidence type="ECO:0000256" key="10">
    <source>
        <dbReference type="ARBA" id="ARBA00023077"/>
    </source>
</evidence>
<dbReference type="Gene3D" id="2.40.170.20">
    <property type="entry name" value="TonB-dependent receptor, beta-barrel domain"/>
    <property type="match status" value="1"/>
</dbReference>
<dbReference type="PANTHER" id="PTHR32552">
    <property type="entry name" value="FERRICHROME IRON RECEPTOR-RELATED"/>
    <property type="match status" value="1"/>
</dbReference>
<dbReference type="GO" id="GO:0015344">
    <property type="term" value="F:siderophore uptake transmembrane transporter activity"/>
    <property type="evidence" value="ECO:0007669"/>
    <property type="project" value="TreeGrafter"/>
</dbReference>
<name>A0A330L4Y7_9BACT</name>
<evidence type="ECO:0000256" key="4">
    <source>
        <dbReference type="ARBA" id="ARBA00022452"/>
    </source>
</evidence>
<dbReference type="AlphaFoldDB" id="A0A330L4Y7"/>
<evidence type="ECO:0000256" key="15">
    <source>
        <dbReference type="RuleBase" id="RU003357"/>
    </source>
</evidence>
<keyword evidence="3 14" id="KW-0813">Transport</keyword>
<dbReference type="GO" id="GO:0038023">
    <property type="term" value="F:signaling receptor activity"/>
    <property type="evidence" value="ECO:0007669"/>
    <property type="project" value="InterPro"/>
</dbReference>
<dbReference type="InterPro" id="IPR036942">
    <property type="entry name" value="Beta-barrel_TonB_sf"/>
</dbReference>
<evidence type="ECO:0000256" key="12">
    <source>
        <dbReference type="ARBA" id="ARBA00023170"/>
    </source>
</evidence>
<dbReference type="Pfam" id="PF00593">
    <property type="entry name" value="TonB_dep_Rec_b-barrel"/>
    <property type="match status" value="1"/>
</dbReference>
<dbReference type="EMBL" id="OUNR01000001">
    <property type="protein sequence ID" value="SPP63982.1"/>
    <property type="molecule type" value="Genomic_DNA"/>
</dbReference>
<dbReference type="GO" id="GO:0009279">
    <property type="term" value="C:cell outer membrane"/>
    <property type="evidence" value="ECO:0007669"/>
    <property type="project" value="UniProtKB-SubCell"/>
</dbReference>
<protein>
    <submittedName>
        <fullName evidence="19">Putative TonB-dependent siderophore receptor</fullName>
    </submittedName>
</protein>
<evidence type="ECO:0000256" key="7">
    <source>
        <dbReference type="ARBA" id="ARBA00022729"/>
    </source>
</evidence>
<evidence type="ECO:0000256" key="11">
    <source>
        <dbReference type="ARBA" id="ARBA00023136"/>
    </source>
</evidence>
<evidence type="ECO:0000256" key="1">
    <source>
        <dbReference type="ARBA" id="ARBA00004571"/>
    </source>
</evidence>
<keyword evidence="7 16" id="KW-0732">Signal</keyword>
<keyword evidence="12 19" id="KW-0675">Receptor</keyword>
<comment type="similarity">
    <text evidence="2 14 15">Belongs to the TonB-dependent receptor family.</text>
</comment>
<accession>A0A330L4Y7</accession>
<dbReference type="RefSeq" id="WP_121988425.1">
    <property type="nucleotide sequence ID" value="NZ_OUNR01000001.1"/>
</dbReference>
<dbReference type="PANTHER" id="PTHR32552:SF84">
    <property type="entry name" value="TONB-DEPENDENT RECEPTOR-RELATED"/>
    <property type="match status" value="1"/>
</dbReference>
<dbReference type="InParanoid" id="A0A330L4Y7"/>
<evidence type="ECO:0000256" key="3">
    <source>
        <dbReference type="ARBA" id="ARBA00022448"/>
    </source>
</evidence>
<dbReference type="GO" id="GO:0015891">
    <property type="term" value="P:siderophore transport"/>
    <property type="evidence" value="ECO:0007669"/>
    <property type="project" value="InterPro"/>
</dbReference>
<keyword evidence="8" id="KW-0408">Iron</keyword>
<evidence type="ECO:0000256" key="14">
    <source>
        <dbReference type="PROSITE-ProRule" id="PRU01360"/>
    </source>
</evidence>
<evidence type="ECO:0000256" key="5">
    <source>
        <dbReference type="ARBA" id="ARBA00022496"/>
    </source>
</evidence>
<keyword evidence="11 14" id="KW-0472">Membrane</keyword>
<evidence type="ECO:0000259" key="18">
    <source>
        <dbReference type="Pfam" id="PF07715"/>
    </source>
</evidence>
<organism evidence="19 20">
    <name type="scientific">Nitrospira lenta</name>
    <dbReference type="NCBI Taxonomy" id="1436998"/>
    <lineage>
        <taxon>Bacteria</taxon>
        <taxon>Pseudomonadati</taxon>
        <taxon>Nitrospirota</taxon>
        <taxon>Nitrospiria</taxon>
        <taxon>Nitrospirales</taxon>
        <taxon>Nitrospiraceae</taxon>
        <taxon>Nitrospira</taxon>
    </lineage>
</organism>
<evidence type="ECO:0000313" key="19">
    <source>
        <dbReference type="EMBL" id="SPP63982.1"/>
    </source>
</evidence>
<evidence type="ECO:0000256" key="9">
    <source>
        <dbReference type="ARBA" id="ARBA00023065"/>
    </source>
</evidence>
<dbReference type="Proteomes" id="UP000248168">
    <property type="component" value="Unassembled WGS sequence"/>
</dbReference>
<evidence type="ECO:0000256" key="16">
    <source>
        <dbReference type="SAM" id="SignalP"/>
    </source>
</evidence>
<dbReference type="PROSITE" id="PS01156">
    <property type="entry name" value="TONB_DEPENDENT_REC_2"/>
    <property type="match status" value="1"/>
</dbReference>
<feature type="chain" id="PRO_5016267952" evidence="16">
    <location>
        <begin position="23"/>
        <end position="731"/>
    </location>
</feature>
<keyword evidence="20" id="KW-1185">Reference proteome</keyword>
<dbReference type="InterPro" id="IPR010917">
    <property type="entry name" value="TonB_rcpt_CS"/>
</dbReference>
<evidence type="ECO:0000259" key="17">
    <source>
        <dbReference type="Pfam" id="PF00593"/>
    </source>
</evidence>
<keyword evidence="9" id="KW-0406">Ion transport</keyword>
<dbReference type="NCBIfam" id="TIGR01783">
    <property type="entry name" value="TonB-siderophor"/>
    <property type="match status" value="1"/>
</dbReference>
<evidence type="ECO:0000256" key="6">
    <source>
        <dbReference type="ARBA" id="ARBA00022692"/>
    </source>
</evidence>
<reference evidence="20" key="1">
    <citation type="submission" date="2018-04" db="EMBL/GenBank/DDBJ databases">
        <authorList>
            <person name="Lucker S."/>
            <person name="Sakoula D."/>
        </authorList>
    </citation>
    <scope>NUCLEOTIDE SEQUENCE [LARGE SCALE GENOMIC DNA]</scope>
</reference>
<gene>
    <name evidence="19" type="ORF">NITLEN_11068</name>
</gene>
<dbReference type="InterPro" id="IPR039426">
    <property type="entry name" value="TonB-dep_rcpt-like"/>
</dbReference>
<dbReference type="Pfam" id="PF07715">
    <property type="entry name" value="Plug"/>
    <property type="match status" value="1"/>
</dbReference>
<dbReference type="InterPro" id="IPR010105">
    <property type="entry name" value="TonB_sidphr_rcpt"/>
</dbReference>
<dbReference type="InterPro" id="IPR037066">
    <property type="entry name" value="Plug_dom_sf"/>
</dbReference>
<keyword evidence="10 15" id="KW-0798">TonB box</keyword>
<dbReference type="InterPro" id="IPR000531">
    <property type="entry name" value="Beta-barrel_TonB"/>
</dbReference>
<dbReference type="SUPFAM" id="SSF56935">
    <property type="entry name" value="Porins"/>
    <property type="match status" value="1"/>
</dbReference>
<dbReference type="Gene3D" id="2.170.130.10">
    <property type="entry name" value="TonB-dependent receptor, plug domain"/>
    <property type="match status" value="1"/>
</dbReference>
<comment type="subcellular location">
    <subcellularLocation>
        <location evidence="1 14">Cell outer membrane</location>
        <topology evidence="1 14">Multi-pass membrane protein</topology>
    </subcellularLocation>
</comment>
<evidence type="ECO:0000256" key="13">
    <source>
        <dbReference type="ARBA" id="ARBA00023237"/>
    </source>
</evidence>
<feature type="signal peptide" evidence="16">
    <location>
        <begin position="1"/>
        <end position="22"/>
    </location>
</feature>
<dbReference type="OrthoDB" id="9760333at2"/>
<dbReference type="InterPro" id="IPR012910">
    <property type="entry name" value="Plug_dom"/>
</dbReference>
<proteinExistence type="inferred from homology"/>
<evidence type="ECO:0000256" key="8">
    <source>
        <dbReference type="ARBA" id="ARBA00023004"/>
    </source>
</evidence>
<feature type="domain" description="TonB-dependent receptor plug" evidence="18">
    <location>
        <begin position="66"/>
        <end position="167"/>
    </location>
</feature>